<proteinExistence type="predicted"/>
<evidence type="ECO:0000256" key="1">
    <source>
        <dbReference type="SAM" id="Coils"/>
    </source>
</evidence>
<name>A0A8J7K187_9CYAN</name>
<keyword evidence="1" id="KW-0175">Coiled coil</keyword>
<dbReference type="RefSeq" id="WP_193922480.1">
    <property type="nucleotide sequence ID" value="NZ_JADEWL010000063.1"/>
</dbReference>
<sequence length="106" mass="11979">MHTTNEKVDSWSKEARREFEYDPGRNRDARDESGNVGHQQERAGGADSPRPNFIGDGNPVTGKILRQLIDESENQVATKKAEILQLESKIQEFNALLEQLEANKKT</sequence>
<evidence type="ECO:0000313" key="4">
    <source>
        <dbReference type="Proteomes" id="UP000620559"/>
    </source>
</evidence>
<feature type="compositionally biased region" description="Basic and acidic residues" evidence="2">
    <location>
        <begin position="1"/>
        <end position="33"/>
    </location>
</feature>
<dbReference type="AlphaFoldDB" id="A0A8J7K187"/>
<accession>A0A8J7K187</accession>
<organism evidence="3 4">
    <name type="scientific">Plectonema cf. radiosum LEGE 06105</name>
    <dbReference type="NCBI Taxonomy" id="945769"/>
    <lineage>
        <taxon>Bacteria</taxon>
        <taxon>Bacillati</taxon>
        <taxon>Cyanobacteriota</taxon>
        <taxon>Cyanophyceae</taxon>
        <taxon>Oscillatoriophycideae</taxon>
        <taxon>Oscillatoriales</taxon>
        <taxon>Microcoleaceae</taxon>
        <taxon>Plectonema</taxon>
    </lineage>
</organism>
<evidence type="ECO:0000313" key="3">
    <source>
        <dbReference type="EMBL" id="MBE9214561.1"/>
    </source>
</evidence>
<evidence type="ECO:0000256" key="2">
    <source>
        <dbReference type="SAM" id="MobiDB-lite"/>
    </source>
</evidence>
<feature type="coiled-coil region" evidence="1">
    <location>
        <begin position="69"/>
        <end position="103"/>
    </location>
</feature>
<reference evidence="3" key="1">
    <citation type="submission" date="2020-10" db="EMBL/GenBank/DDBJ databases">
        <authorList>
            <person name="Castelo-Branco R."/>
            <person name="Eusebio N."/>
            <person name="Adriana R."/>
            <person name="Vieira A."/>
            <person name="Brugerolle De Fraissinette N."/>
            <person name="Rezende De Castro R."/>
            <person name="Schneider M.P."/>
            <person name="Vasconcelos V."/>
            <person name="Leao P.N."/>
        </authorList>
    </citation>
    <scope>NUCLEOTIDE SEQUENCE</scope>
    <source>
        <strain evidence="3">LEGE 06105</strain>
    </source>
</reference>
<gene>
    <name evidence="3" type="ORF">IQ247_18120</name>
</gene>
<keyword evidence="4" id="KW-1185">Reference proteome</keyword>
<feature type="region of interest" description="Disordered" evidence="2">
    <location>
        <begin position="1"/>
        <end position="59"/>
    </location>
</feature>
<protein>
    <submittedName>
        <fullName evidence="3">Uncharacterized protein</fullName>
    </submittedName>
</protein>
<comment type="caution">
    <text evidence="3">The sequence shown here is derived from an EMBL/GenBank/DDBJ whole genome shotgun (WGS) entry which is preliminary data.</text>
</comment>
<dbReference type="EMBL" id="JADEWL010000063">
    <property type="protein sequence ID" value="MBE9214561.1"/>
    <property type="molecule type" value="Genomic_DNA"/>
</dbReference>
<dbReference type="Proteomes" id="UP000620559">
    <property type="component" value="Unassembled WGS sequence"/>
</dbReference>